<gene>
    <name evidence="1" type="ORF">llap_3983</name>
</gene>
<dbReference type="AlphaFoldDB" id="A0A2I0UI46"/>
<sequence length="156" mass="17647">MSQVPCTVPIWRGGTKTGMHCMYAPMWPLAGFNPSKTESELKVGTGGFPIKSKCQMTRHHHVADSGIECTIGKFVDDTKLRCAVDTPEGQDAIHRDLDKLKKWAHVNLMRLKKAKCKVLHLGRGNSQYPQYSLGDEGIENSPAKRTWGYWWMKSWT</sequence>
<evidence type="ECO:0000313" key="1">
    <source>
        <dbReference type="EMBL" id="PKU45719.1"/>
    </source>
</evidence>
<accession>A0A2I0UI46</accession>
<keyword evidence="1" id="KW-0695">RNA-directed DNA polymerase</keyword>
<protein>
    <submittedName>
        <fullName evidence="1">Rna-directed dna polymerase from mobile element jockey-like</fullName>
    </submittedName>
</protein>
<keyword evidence="1" id="KW-0808">Transferase</keyword>
<proteinExistence type="predicted"/>
<keyword evidence="1" id="KW-0548">Nucleotidyltransferase</keyword>
<dbReference type="Proteomes" id="UP000233556">
    <property type="component" value="Unassembled WGS sequence"/>
</dbReference>
<reference evidence="2" key="2">
    <citation type="submission" date="2017-12" db="EMBL/GenBank/DDBJ databases">
        <title>Genome sequence of the Bar-tailed Godwit (Limosa lapponica baueri).</title>
        <authorList>
            <person name="Lima N.C.B."/>
            <person name="Parody-Merino A.M."/>
            <person name="Battley P.F."/>
            <person name="Fidler A.E."/>
            <person name="Prosdocimi F."/>
        </authorList>
    </citation>
    <scope>NUCLEOTIDE SEQUENCE [LARGE SCALE GENOMIC DNA]</scope>
</reference>
<dbReference type="EMBL" id="KZ505746">
    <property type="protein sequence ID" value="PKU45719.1"/>
    <property type="molecule type" value="Genomic_DNA"/>
</dbReference>
<dbReference type="GO" id="GO:0003964">
    <property type="term" value="F:RNA-directed DNA polymerase activity"/>
    <property type="evidence" value="ECO:0007669"/>
    <property type="project" value="UniProtKB-KW"/>
</dbReference>
<dbReference type="PANTHER" id="PTHR33332">
    <property type="entry name" value="REVERSE TRANSCRIPTASE DOMAIN-CONTAINING PROTEIN"/>
    <property type="match status" value="1"/>
</dbReference>
<keyword evidence="2" id="KW-1185">Reference proteome</keyword>
<evidence type="ECO:0000313" key="2">
    <source>
        <dbReference type="Proteomes" id="UP000233556"/>
    </source>
</evidence>
<name>A0A2I0UI46_LIMLA</name>
<reference evidence="2" key="1">
    <citation type="submission" date="2017-11" db="EMBL/GenBank/DDBJ databases">
        <authorList>
            <person name="Lima N.C."/>
            <person name="Parody-Merino A.M."/>
            <person name="Battley P.F."/>
            <person name="Fidler A.E."/>
            <person name="Prosdocimi F."/>
        </authorList>
    </citation>
    <scope>NUCLEOTIDE SEQUENCE [LARGE SCALE GENOMIC DNA]</scope>
</reference>
<dbReference type="OrthoDB" id="416454at2759"/>
<organism evidence="1 2">
    <name type="scientific">Limosa lapponica baueri</name>
    <dbReference type="NCBI Taxonomy" id="1758121"/>
    <lineage>
        <taxon>Eukaryota</taxon>
        <taxon>Metazoa</taxon>
        <taxon>Chordata</taxon>
        <taxon>Craniata</taxon>
        <taxon>Vertebrata</taxon>
        <taxon>Euteleostomi</taxon>
        <taxon>Archelosauria</taxon>
        <taxon>Archosauria</taxon>
        <taxon>Dinosauria</taxon>
        <taxon>Saurischia</taxon>
        <taxon>Theropoda</taxon>
        <taxon>Coelurosauria</taxon>
        <taxon>Aves</taxon>
        <taxon>Neognathae</taxon>
        <taxon>Neoaves</taxon>
        <taxon>Charadriiformes</taxon>
        <taxon>Scolopacidae</taxon>
        <taxon>Limosa</taxon>
    </lineage>
</organism>